<dbReference type="FunFam" id="3.10.20.90:FF:000370">
    <property type="entry name" value="Autophagy protein 5"/>
    <property type="match status" value="1"/>
</dbReference>
<dbReference type="InterPro" id="IPR048318">
    <property type="entry name" value="ATG5_UblB"/>
</dbReference>
<keyword evidence="1" id="KW-0072">Autophagy</keyword>
<dbReference type="EMBL" id="CM002924">
    <property type="protein sequence ID" value="KGN57479.1"/>
    <property type="molecule type" value="Genomic_DNA"/>
</dbReference>
<dbReference type="eggNOG" id="KOG2976">
    <property type="taxonomic scope" value="Eukaryota"/>
</dbReference>
<evidence type="ECO:0000259" key="3">
    <source>
        <dbReference type="Pfam" id="PF04106"/>
    </source>
</evidence>
<reference evidence="4 5" key="4">
    <citation type="journal article" date="2011" name="BMC Genomics">
        <title>RNA-Seq improves annotation of protein-coding genes in the cucumber genome.</title>
        <authorList>
            <person name="Li Z."/>
            <person name="Zhang Z."/>
            <person name="Yan P."/>
            <person name="Huang S."/>
            <person name="Fei Z."/>
            <person name="Lin K."/>
        </authorList>
    </citation>
    <scope>NUCLEOTIDE SEQUENCE [LARGE SCALE GENOMIC DNA]</scope>
    <source>
        <strain evidence="5">cv. 9930</strain>
    </source>
</reference>
<comment type="subcellular location">
    <subcellularLocation>
        <location evidence="1">Cytoplasm</location>
    </subcellularLocation>
</comment>
<keyword evidence="1" id="KW-0832">Ubl conjugation</keyword>
<protein>
    <recommendedName>
        <fullName evidence="1">Autophagy protein 5</fullName>
    </recommendedName>
</protein>
<name>A0A0A0L933_CUCSA</name>
<evidence type="ECO:0000313" key="5">
    <source>
        <dbReference type="Proteomes" id="UP000029981"/>
    </source>
</evidence>
<evidence type="ECO:0000256" key="2">
    <source>
        <dbReference type="SAM" id="MobiDB-lite"/>
    </source>
</evidence>
<dbReference type="PANTHER" id="PTHR13040:SF2">
    <property type="entry name" value="AUTOPHAGY PROTEIN 5"/>
    <property type="match status" value="1"/>
</dbReference>
<evidence type="ECO:0000256" key="1">
    <source>
        <dbReference type="RuleBase" id="RU361202"/>
    </source>
</evidence>
<keyword evidence="1" id="KW-0813">Transport</keyword>
<proteinExistence type="inferred from homology"/>
<dbReference type="Gramene" id="KGN57479">
    <property type="protein sequence ID" value="KGN57479"/>
    <property type="gene ID" value="Csa_3G197940"/>
</dbReference>
<keyword evidence="5" id="KW-1185">Reference proteome</keyword>
<comment type="subunit">
    <text evidence="1">Conjugated with ATG12.</text>
</comment>
<reference evidence="4 5" key="2">
    <citation type="journal article" date="2009" name="PLoS ONE">
        <title>An integrated genetic and cytogenetic map of the cucumber genome.</title>
        <authorList>
            <person name="Ren Y."/>
            <person name="Zhang Z."/>
            <person name="Liu J."/>
            <person name="Staub J.E."/>
            <person name="Han Y."/>
            <person name="Cheng Z."/>
            <person name="Li X."/>
            <person name="Lu J."/>
            <person name="Miao H."/>
            <person name="Kang H."/>
            <person name="Xie B."/>
            <person name="Gu X."/>
            <person name="Wang X."/>
            <person name="Du Y."/>
            <person name="Jin W."/>
            <person name="Huang S."/>
        </authorList>
    </citation>
    <scope>NUCLEOTIDE SEQUENCE [LARGE SCALE GENOMIC DNA]</scope>
    <source>
        <strain evidence="5">cv. 9930</strain>
    </source>
</reference>
<dbReference type="Gene3D" id="3.10.20.90">
    <property type="entry name" value="Phosphatidylinositol 3-kinase Catalytic Subunit, Chain A, domain 1"/>
    <property type="match status" value="1"/>
</dbReference>
<feature type="compositionally biased region" description="Basic and acidic residues" evidence="2">
    <location>
        <begin position="16"/>
        <end position="30"/>
    </location>
</feature>
<feature type="region of interest" description="Disordered" evidence="2">
    <location>
        <begin position="1"/>
        <end position="30"/>
    </location>
</feature>
<feature type="region of interest" description="Disordered" evidence="2">
    <location>
        <begin position="162"/>
        <end position="194"/>
    </location>
</feature>
<keyword evidence="1" id="KW-1017">Isopeptide bond</keyword>
<dbReference type="OMA" id="YLHICIF"/>
<feature type="compositionally biased region" description="Polar residues" evidence="2">
    <location>
        <begin position="170"/>
        <end position="184"/>
    </location>
</feature>
<comment type="function">
    <text evidence="1">Required for autophagy.</text>
</comment>
<dbReference type="InterPro" id="IPR007239">
    <property type="entry name" value="Atg5"/>
</dbReference>
<gene>
    <name evidence="4" type="ORF">Csa_3G197940</name>
</gene>
<accession>A0A0A0L933</accession>
<comment type="similarity">
    <text evidence="1">Belongs to the ATG5 family.</text>
</comment>
<sequence length="247" mass="27631">MGGDDDWQEGWCPGGENRRKEGGHVGDVSRRVDVGNVSDVRKVSDTETWPSFDLEAYLRISSKLKLGGTGHEHVLKSISTASLPAKSTGEMDIAQLITGRIPVRLYVRNLGDDFDHLEDAPPVNNWDDVSYINRPVEIREEGKCFTLHDAVRSLLPELFAEKGTTKEESTNVPSEGQSDSTEQLDCTKTEEGGSNFSEEYFQSYHPSIKLVRIQGIEPKGQIPFSWVVNNLMNPEYFLHICVFVSVQ</sequence>
<dbReference type="Proteomes" id="UP000029981">
    <property type="component" value="Chromosome 3"/>
</dbReference>
<keyword evidence="1" id="KW-0963">Cytoplasm</keyword>
<evidence type="ECO:0000313" key="4">
    <source>
        <dbReference type="EMBL" id="KGN57479.1"/>
    </source>
</evidence>
<dbReference type="GO" id="GO:0005737">
    <property type="term" value="C:cytoplasm"/>
    <property type="evidence" value="ECO:0007669"/>
    <property type="project" value="UniProtKB-SubCell"/>
</dbReference>
<dbReference type="Pfam" id="PF04106">
    <property type="entry name" value="ATG5_UblB"/>
    <property type="match status" value="1"/>
</dbReference>
<organism evidence="4 5">
    <name type="scientific">Cucumis sativus</name>
    <name type="common">Cucumber</name>
    <dbReference type="NCBI Taxonomy" id="3659"/>
    <lineage>
        <taxon>Eukaryota</taxon>
        <taxon>Viridiplantae</taxon>
        <taxon>Streptophyta</taxon>
        <taxon>Embryophyta</taxon>
        <taxon>Tracheophyta</taxon>
        <taxon>Spermatophyta</taxon>
        <taxon>Magnoliopsida</taxon>
        <taxon>eudicotyledons</taxon>
        <taxon>Gunneridae</taxon>
        <taxon>Pentapetalae</taxon>
        <taxon>rosids</taxon>
        <taxon>fabids</taxon>
        <taxon>Cucurbitales</taxon>
        <taxon>Cucurbitaceae</taxon>
        <taxon>Benincaseae</taxon>
        <taxon>Cucumis</taxon>
    </lineage>
</organism>
<dbReference type="PANTHER" id="PTHR13040">
    <property type="entry name" value="AUTOPHAGY PROTEIN 5"/>
    <property type="match status" value="1"/>
</dbReference>
<feature type="domain" description="Autophagy protein ATG5 UblB" evidence="3">
    <location>
        <begin position="100"/>
        <end position="242"/>
    </location>
</feature>
<reference evidence="4 5" key="3">
    <citation type="journal article" date="2010" name="BMC Genomics">
        <title>Transcriptome sequencing and comparative analysis of cucumber flowers with different sex types.</title>
        <authorList>
            <person name="Guo S."/>
            <person name="Zheng Y."/>
            <person name="Joung J.G."/>
            <person name="Liu S."/>
            <person name="Zhang Z."/>
            <person name="Crasta O.R."/>
            <person name="Sobral B.W."/>
            <person name="Xu Y."/>
            <person name="Huang S."/>
            <person name="Fei Z."/>
        </authorList>
    </citation>
    <scope>NUCLEOTIDE SEQUENCE [LARGE SCALE GENOMIC DNA]</scope>
    <source>
        <strain evidence="5">cv. 9930</strain>
    </source>
</reference>
<dbReference type="AlphaFoldDB" id="A0A0A0L933"/>
<dbReference type="STRING" id="3659.A0A0A0L933"/>
<dbReference type="GO" id="GO:0006914">
    <property type="term" value="P:autophagy"/>
    <property type="evidence" value="ECO:0007669"/>
    <property type="project" value="UniProtKB-KW"/>
</dbReference>
<reference evidence="4 5" key="1">
    <citation type="journal article" date="2009" name="Nat. Genet.">
        <title>The genome of the cucumber, Cucumis sativus L.</title>
        <authorList>
            <person name="Huang S."/>
            <person name="Li R."/>
            <person name="Zhang Z."/>
            <person name="Li L."/>
            <person name="Gu X."/>
            <person name="Fan W."/>
            <person name="Lucas W.J."/>
            <person name="Wang X."/>
            <person name="Xie B."/>
            <person name="Ni P."/>
            <person name="Ren Y."/>
            <person name="Zhu H."/>
            <person name="Li J."/>
            <person name="Lin K."/>
            <person name="Jin W."/>
            <person name="Fei Z."/>
            <person name="Li G."/>
            <person name="Staub J."/>
            <person name="Kilian A."/>
            <person name="van der Vossen E.A."/>
            <person name="Wu Y."/>
            <person name="Guo J."/>
            <person name="He J."/>
            <person name="Jia Z."/>
            <person name="Ren Y."/>
            <person name="Tian G."/>
            <person name="Lu Y."/>
            <person name="Ruan J."/>
            <person name="Qian W."/>
            <person name="Wang M."/>
            <person name="Huang Q."/>
            <person name="Li B."/>
            <person name="Xuan Z."/>
            <person name="Cao J."/>
            <person name="Asan"/>
            <person name="Wu Z."/>
            <person name="Zhang J."/>
            <person name="Cai Q."/>
            <person name="Bai Y."/>
            <person name="Zhao B."/>
            <person name="Han Y."/>
            <person name="Li Y."/>
            <person name="Li X."/>
            <person name="Wang S."/>
            <person name="Shi Q."/>
            <person name="Liu S."/>
            <person name="Cho W.K."/>
            <person name="Kim J.Y."/>
            <person name="Xu Y."/>
            <person name="Heller-Uszynska K."/>
            <person name="Miao H."/>
            <person name="Cheng Z."/>
            <person name="Zhang S."/>
            <person name="Wu J."/>
            <person name="Yang Y."/>
            <person name="Kang H."/>
            <person name="Li M."/>
            <person name="Liang H."/>
            <person name="Ren X."/>
            <person name="Shi Z."/>
            <person name="Wen M."/>
            <person name="Jian M."/>
            <person name="Yang H."/>
            <person name="Zhang G."/>
            <person name="Yang Z."/>
            <person name="Chen R."/>
            <person name="Liu S."/>
            <person name="Li J."/>
            <person name="Ma L."/>
            <person name="Liu H."/>
            <person name="Zhou Y."/>
            <person name="Zhao J."/>
            <person name="Fang X."/>
            <person name="Li G."/>
            <person name="Fang L."/>
            <person name="Li Y."/>
            <person name="Liu D."/>
            <person name="Zheng H."/>
            <person name="Zhang Y."/>
            <person name="Qin N."/>
            <person name="Li Z."/>
            <person name="Yang G."/>
            <person name="Yang S."/>
            <person name="Bolund L."/>
            <person name="Kristiansen K."/>
            <person name="Zheng H."/>
            <person name="Li S."/>
            <person name="Zhang X."/>
            <person name="Yang H."/>
            <person name="Wang J."/>
            <person name="Sun R."/>
            <person name="Zhang B."/>
            <person name="Jiang S."/>
            <person name="Wang J."/>
            <person name="Du Y."/>
            <person name="Li S."/>
        </authorList>
    </citation>
    <scope>NUCLEOTIDE SEQUENCE [LARGE SCALE GENOMIC DNA]</scope>
    <source>
        <strain evidence="5">cv. 9930</strain>
    </source>
</reference>